<dbReference type="EMBL" id="WSES01000003">
    <property type="protein sequence ID" value="MVW60654.1"/>
    <property type="molecule type" value="Genomic_DNA"/>
</dbReference>
<comment type="caution">
    <text evidence="1">The sequence shown here is derived from an EMBL/GenBank/DDBJ whole genome shotgun (WGS) entry which is preliminary data.</text>
</comment>
<dbReference type="SUPFAM" id="SSF53850">
    <property type="entry name" value="Periplasmic binding protein-like II"/>
    <property type="match status" value="1"/>
</dbReference>
<proteinExistence type="predicted"/>
<keyword evidence="2" id="KW-1185">Reference proteome</keyword>
<evidence type="ECO:0000313" key="1">
    <source>
        <dbReference type="EMBL" id="MVW60654.1"/>
    </source>
</evidence>
<gene>
    <name evidence="1" type="ORF">GPY61_12015</name>
</gene>
<reference evidence="1 2" key="1">
    <citation type="submission" date="2019-12" db="EMBL/GenBank/DDBJ databases">
        <authorList>
            <person name="Li C."/>
            <person name="Zhao J."/>
        </authorList>
    </citation>
    <scope>NUCLEOTIDE SEQUENCE [LARGE SCALE GENOMIC DNA]</scope>
    <source>
        <strain evidence="1 2">NEAU-DD11</strain>
    </source>
</reference>
<name>A0A7X3FZ03_9BURK</name>
<evidence type="ECO:0000313" key="2">
    <source>
        <dbReference type="Proteomes" id="UP000443353"/>
    </source>
</evidence>
<organism evidence="1 2">
    <name type="scientific">Massilia cellulosiltytica</name>
    <dbReference type="NCBI Taxonomy" id="2683234"/>
    <lineage>
        <taxon>Bacteria</taxon>
        <taxon>Pseudomonadati</taxon>
        <taxon>Pseudomonadota</taxon>
        <taxon>Betaproteobacteria</taxon>
        <taxon>Burkholderiales</taxon>
        <taxon>Oxalobacteraceae</taxon>
        <taxon>Telluria group</taxon>
        <taxon>Massilia</taxon>
    </lineage>
</organism>
<dbReference type="AlphaFoldDB" id="A0A7X3FZ03"/>
<sequence length="139" mass="15120">MKPFTSGESYYGAALQAFAADEGAVMSNGTWIIGDLLRRSRERGSYTAVPFPQLYGRSAMWADNHVMVLLKGGTSDARSRHAALAFLKFLYDEGGVWSRTGQLPTRRSVVVLALTNQEVSSAPHFAPHEVAGAYPSKPD</sequence>
<protein>
    <submittedName>
        <fullName evidence="1">Extracellular solute-binding protein</fullName>
    </submittedName>
</protein>
<dbReference type="RefSeq" id="WP_160408764.1">
    <property type="nucleotide sequence ID" value="NZ_WSES01000003.1"/>
</dbReference>
<dbReference type="Proteomes" id="UP000443353">
    <property type="component" value="Unassembled WGS sequence"/>
</dbReference>
<dbReference type="Gene3D" id="3.40.190.10">
    <property type="entry name" value="Periplasmic binding protein-like II"/>
    <property type="match status" value="1"/>
</dbReference>
<accession>A0A7X3FZ03</accession>